<dbReference type="Proteomes" id="UP000576087">
    <property type="component" value="Unassembled WGS sequence"/>
</dbReference>
<dbReference type="GO" id="GO:0003747">
    <property type="term" value="F:translation release factor activity"/>
    <property type="evidence" value="ECO:0007669"/>
    <property type="project" value="InterPro"/>
</dbReference>
<evidence type="ECO:0000313" key="7">
    <source>
        <dbReference type="Proteomes" id="UP000524535"/>
    </source>
</evidence>
<dbReference type="EMBL" id="JACIGY010000001">
    <property type="protein sequence ID" value="MBB4409640.1"/>
    <property type="molecule type" value="Genomic_DNA"/>
</dbReference>
<dbReference type="InterPro" id="IPR000352">
    <property type="entry name" value="Pep_chain_release_fac_I"/>
</dbReference>
<evidence type="ECO:0000313" key="4">
    <source>
        <dbReference type="EMBL" id="MBB4409640.1"/>
    </source>
</evidence>
<organism evidence="3 6">
    <name type="scientific">Aliirhizobium cellulosilyticum</name>
    <dbReference type="NCBI Taxonomy" id="393664"/>
    <lineage>
        <taxon>Bacteria</taxon>
        <taxon>Pseudomonadati</taxon>
        <taxon>Pseudomonadota</taxon>
        <taxon>Alphaproteobacteria</taxon>
        <taxon>Hyphomicrobiales</taxon>
        <taxon>Rhizobiaceae</taxon>
        <taxon>Aliirhizobium</taxon>
    </lineage>
</organism>
<dbReference type="Proteomes" id="UP000524535">
    <property type="component" value="Unassembled WGS sequence"/>
</dbReference>
<keyword evidence="7" id="KW-1185">Reference proteome</keyword>
<evidence type="ECO:0000256" key="1">
    <source>
        <dbReference type="ARBA" id="ARBA00010835"/>
    </source>
</evidence>
<evidence type="ECO:0000259" key="2">
    <source>
        <dbReference type="Pfam" id="PF00472"/>
    </source>
</evidence>
<comment type="caution">
    <text evidence="3">The sequence shown here is derived from an EMBL/GenBank/DDBJ whole genome shotgun (WGS) entry which is preliminary data.</text>
</comment>
<dbReference type="EMBL" id="JACIHM010000001">
    <property type="protein sequence ID" value="MBB4444328.1"/>
    <property type="molecule type" value="Genomic_DNA"/>
</dbReference>
<evidence type="ECO:0000313" key="5">
    <source>
        <dbReference type="EMBL" id="MBB4444328.1"/>
    </source>
</evidence>
<evidence type="ECO:0000313" key="6">
    <source>
        <dbReference type="Proteomes" id="UP000520770"/>
    </source>
</evidence>
<dbReference type="Pfam" id="PF00472">
    <property type="entry name" value="RF-1"/>
    <property type="match status" value="1"/>
</dbReference>
<comment type="similarity">
    <text evidence="1">Belongs to the prokaryotic/mitochondrial release factor family.</text>
</comment>
<evidence type="ECO:0000313" key="8">
    <source>
        <dbReference type="Proteomes" id="UP000576087"/>
    </source>
</evidence>
<dbReference type="RefSeq" id="WP_183822010.1">
    <property type="nucleotide sequence ID" value="NZ_JACIGW010000001.1"/>
</dbReference>
<protein>
    <submittedName>
        <fullName evidence="3">Protein subunit release factor A</fullName>
    </submittedName>
</protein>
<dbReference type="EMBL" id="JACIGW010000001">
    <property type="protein sequence ID" value="MBB4347966.1"/>
    <property type="molecule type" value="Genomic_DNA"/>
</dbReference>
<reference evidence="6 7" key="1">
    <citation type="submission" date="2020-08" db="EMBL/GenBank/DDBJ databases">
        <title>Genomic Encyclopedia of Type Strains, Phase IV (KMG-V): Genome sequencing to study the core and pangenomes of soil and plant-associated prokaryotes.</title>
        <authorList>
            <person name="Whitman W."/>
        </authorList>
    </citation>
    <scope>NUCLEOTIDE SEQUENCE [LARGE SCALE GENOMIC DNA]</scope>
    <source>
        <strain evidence="4 7">SEMIA 444</strain>
        <strain evidence="3 6">SEMIA 448</strain>
        <strain evidence="5 8">SEMIA 452</strain>
    </source>
</reference>
<evidence type="ECO:0000313" key="3">
    <source>
        <dbReference type="EMBL" id="MBB4347966.1"/>
    </source>
</evidence>
<name>A0A7W6S664_9HYPH</name>
<dbReference type="Gene3D" id="3.30.160.20">
    <property type="match status" value="1"/>
</dbReference>
<gene>
    <name evidence="4" type="ORF">GGE31_000111</name>
    <name evidence="3" type="ORF">GGE33_001674</name>
    <name evidence="5" type="ORF">GGE35_000110</name>
</gene>
<dbReference type="SUPFAM" id="SSF75620">
    <property type="entry name" value="Release factor"/>
    <property type="match status" value="1"/>
</dbReference>
<dbReference type="Proteomes" id="UP000520770">
    <property type="component" value="Unassembled WGS sequence"/>
</dbReference>
<accession>A0A7W6S664</accession>
<dbReference type="InterPro" id="IPR045853">
    <property type="entry name" value="Pep_chain_release_fac_I_sf"/>
</dbReference>
<dbReference type="AlphaFoldDB" id="A0A7W6S664"/>
<sequence length="73" mass="8147">MIDIPADQLKIETWPIPGIHSRGGQHVGTYPGVRVTHIPSGIAAYVETDRSQRTNREIAMEMILAAITHPKFR</sequence>
<feature type="domain" description="Prokaryotic-type class I peptide chain release factors" evidence="2">
    <location>
        <begin position="2"/>
        <end position="68"/>
    </location>
</feature>
<proteinExistence type="inferred from homology"/>